<dbReference type="HAMAP" id="MF_00114">
    <property type="entry name" value="DeoC_type1"/>
    <property type="match status" value="1"/>
</dbReference>
<dbReference type="InterPro" id="IPR011343">
    <property type="entry name" value="DeoC"/>
</dbReference>
<evidence type="ECO:0000313" key="8">
    <source>
        <dbReference type="Proteomes" id="UP001519343"/>
    </source>
</evidence>
<evidence type="ECO:0000256" key="3">
    <source>
        <dbReference type="ARBA" id="ARBA00023239"/>
    </source>
</evidence>
<accession>A0ABS4GJU0</accession>
<dbReference type="PIRSF" id="PIRSF001357">
    <property type="entry name" value="DeoC"/>
    <property type="match status" value="1"/>
</dbReference>
<dbReference type="RefSeq" id="WP_209808543.1">
    <property type="nucleotide sequence ID" value="NZ_JAGGKT010000001.1"/>
</dbReference>
<evidence type="ECO:0000313" key="7">
    <source>
        <dbReference type="EMBL" id="MBP1930516.1"/>
    </source>
</evidence>
<dbReference type="PANTHER" id="PTHR10889:SF1">
    <property type="entry name" value="DEOXYRIBOSE-PHOSPHATE ALDOLASE"/>
    <property type="match status" value="1"/>
</dbReference>
<comment type="function">
    <text evidence="6">Catalyzes a reversible aldol reaction between acetaldehyde and D-glyceraldehyde 3-phosphate to generate 2-deoxy-D-ribose 5-phosphate.</text>
</comment>
<dbReference type="InterPro" id="IPR028581">
    <property type="entry name" value="DeoC_typeI"/>
</dbReference>
<dbReference type="PANTHER" id="PTHR10889">
    <property type="entry name" value="DEOXYRIBOSE-PHOSPHATE ALDOLASE"/>
    <property type="match status" value="1"/>
</dbReference>
<dbReference type="NCBIfam" id="TIGR00126">
    <property type="entry name" value="deoC"/>
    <property type="match status" value="1"/>
</dbReference>
<evidence type="ECO:0000256" key="4">
    <source>
        <dbReference type="ARBA" id="ARBA00023270"/>
    </source>
</evidence>
<dbReference type="EC" id="4.1.2.4" evidence="6"/>
<dbReference type="Proteomes" id="UP001519343">
    <property type="component" value="Unassembled WGS sequence"/>
</dbReference>
<evidence type="ECO:0000256" key="2">
    <source>
        <dbReference type="ARBA" id="ARBA00022490"/>
    </source>
</evidence>
<dbReference type="GO" id="GO:0004139">
    <property type="term" value="F:deoxyribose-phosphate aldolase activity"/>
    <property type="evidence" value="ECO:0007669"/>
    <property type="project" value="UniProtKB-EC"/>
</dbReference>
<sequence>MKIEIHSFIDHTFLKPDAIKADIVRLCKEAKTYQFASVCVNPIWVSLCSEMLKGTSVKVAAVVGFPLGATTPEAKAFETKQAVQHGANEIDMVMNIGALKSGDTEWVYKDILAVVQAAGENVKVKVILETGLLSLDQVEDACLIAVRAGAHFVKTSTGFGAGGATIEHVQLMRKMVGTDRGVKASGGIRDFKTAVEMIEAGANRIGTSSGVTIVKGEEVKGDY</sequence>
<evidence type="ECO:0000256" key="5">
    <source>
        <dbReference type="ARBA" id="ARBA00048791"/>
    </source>
</evidence>
<dbReference type="SMART" id="SM01133">
    <property type="entry name" value="DeoC"/>
    <property type="match status" value="1"/>
</dbReference>
<dbReference type="InterPro" id="IPR002915">
    <property type="entry name" value="DeoC/FbaB/LacD_aldolase"/>
</dbReference>
<comment type="subcellular location">
    <subcellularLocation>
        <location evidence="6">Cytoplasm</location>
    </subcellularLocation>
</comment>
<comment type="catalytic activity">
    <reaction evidence="5 6">
        <text>2-deoxy-D-ribose 5-phosphate = D-glyceraldehyde 3-phosphate + acetaldehyde</text>
        <dbReference type="Rhea" id="RHEA:12821"/>
        <dbReference type="ChEBI" id="CHEBI:15343"/>
        <dbReference type="ChEBI" id="CHEBI:59776"/>
        <dbReference type="ChEBI" id="CHEBI:62877"/>
        <dbReference type="EC" id="4.1.2.4"/>
    </reaction>
</comment>
<name>A0ABS4GJU0_9BACL</name>
<dbReference type="Pfam" id="PF01791">
    <property type="entry name" value="DeoC"/>
    <property type="match status" value="1"/>
</dbReference>
<keyword evidence="8" id="KW-1185">Reference proteome</keyword>
<gene>
    <name evidence="6" type="primary">deoC</name>
    <name evidence="7" type="ORF">J2Z37_000503</name>
</gene>
<keyword evidence="4 6" id="KW-0704">Schiff base</keyword>
<evidence type="ECO:0000256" key="6">
    <source>
        <dbReference type="HAMAP-Rule" id="MF_00114"/>
    </source>
</evidence>
<keyword evidence="3 6" id="KW-0456">Lyase</keyword>
<dbReference type="CDD" id="cd00959">
    <property type="entry name" value="DeoC"/>
    <property type="match status" value="1"/>
</dbReference>
<protein>
    <recommendedName>
        <fullName evidence="6">Deoxyribose-phosphate aldolase</fullName>
        <shortName evidence="6">DERA</shortName>
        <ecNumber evidence="6">4.1.2.4</ecNumber>
    </recommendedName>
    <alternativeName>
        <fullName evidence="6">2-deoxy-D-ribose 5-phosphate aldolase</fullName>
    </alternativeName>
    <alternativeName>
        <fullName evidence="6">Phosphodeoxyriboaldolase</fullName>
        <shortName evidence="6">Deoxyriboaldolase</shortName>
    </alternativeName>
</protein>
<organism evidence="7 8">
    <name type="scientific">Ammoniphilus resinae</name>
    <dbReference type="NCBI Taxonomy" id="861532"/>
    <lineage>
        <taxon>Bacteria</taxon>
        <taxon>Bacillati</taxon>
        <taxon>Bacillota</taxon>
        <taxon>Bacilli</taxon>
        <taxon>Bacillales</taxon>
        <taxon>Paenibacillaceae</taxon>
        <taxon>Aneurinibacillus group</taxon>
        <taxon>Ammoniphilus</taxon>
    </lineage>
</organism>
<dbReference type="EMBL" id="JAGGKT010000001">
    <property type="protein sequence ID" value="MBP1930516.1"/>
    <property type="molecule type" value="Genomic_DNA"/>
</dbReference>
<comment type="caution">
    <text evidence="7">The sequence shown here is derived from an EMBL/GenBank/DDBJ whole genome shotgun (WGS) entry which is preliminary data.</text>
</comment>
<comment type="similarity">
    <text evidence="1 6">Belongs to the DeoC/FbaB aldolase family. DeoC type 1 subfamily.</text>
</comment>
<dbReference type="Gene3D" id="3.20.20.70">
    <property type="entry name" value="Aldolase class I"/>
    <property type="match status" value="1"/>
</dbReference>
<reference evidence="7 8" key="1">
    <citation type="submission" date="2021-03" db="EMBL/GenBank/DDBJ databases">
        <title>Genomic Encyclopedia of Type Strains, Phase IV (KMG-IV): sequencing the most valuable type-strain genomes for metagenomic binning, comparative biology and taxonomic classification.</title>
        <authorList>
            <person name="Goeker M."/>
        </authorList>
    </citation>
    <scope>NUCLEOTIDE SEQUENCE [LARGE SCALE GENOMIC DNA]</scope>
    <source>
        <strain evidence="7 8">DSM 24738</strain>
    </source>
</reference>
<feature type="active site" description="Proton donor/acceptor" evidence="6">
    <location>
        <position position="91"/>
    </location>
</feature>
<keyword evidence="2 6" id="KW-0963">Cytoplasm</keyword>
<dbReference type="SUPFAM" id="SSF51569">
    <property type="entry name" value="Aldolase"/>
    <property type="match status" value="1"/>
</dbReference>
<dbReference type="InterPro" id="IPR013785">
    <property type="entry name" value="Aldolase_TIM"/>
</dbReference>
<comment type="pathway">
    <text evidence="6">Carbohydrate degradation; 2-deoxy-D-ribose 1-phosphate degradation; D-glyceraldehyde 3-phosphate and acetaldehyde from 2-deoxy-alpha-D-ribose 1-phosphate: step 2/2.</text>
</comment>
<feature type="active site" description="Schiff-base intermediate with acetaldehyde" evidence="6">
    <location>
        <position position="154"/>
    </location>
</feature>
<evidence type="ECO:0000256" key="1">
    <source>
        <dbReference type="ARBA" id="ARBA00010936"/>
    </source>
</evidence>
<proteinExistence type="inferred from homology"/>
<feature type="active site" description="Proton donor/acceptor" evidence="6">
    <location>
        <position position="183"/>
    </location>
</feature>